<sequence>MRSTKIVVLKNRSLKRPNCVGDCQAVALLAKSPGRLKATKQTSNNRLFPETIPKESSVNDDTDIVADDGKLDDRIFVNGLIFPFVPNILHCRRDIDEWSPKEESDSIKNPEDSDETVSPQLVSESSDPTSVEM</sequence>
<evidence type="ECO:0000313" key="2">
    <source>
        <dbReference type="EMBL" id="KAK2942343.1"/>
    </source>
</evidence>
<gene>
    <name evidence="2" type="ORF">BLNAU_22730</name>
</gene>
<feature type="region of interest" description="Disordered" evidence="1">
    <location>
        <begin position="99"/>
        <end position="133"/>
    </location>
</feature>
<organism evidence="2 3">
    <name type="scientific">Blattamonas nauphoetae</name>
    <dbReference type="NCBI Taxonomy" id="2049346"/>
    <lineage>
        <taxon>Eukaryota</taxon>
        <taxon>Metamonada</taxon>
        <taxon>Preaxostyla</taxon>
        <taxon>Oxymonadida</taxon>
        <taxon>Blattamonas</taxon>
    </lineage>
</organism>
<keyword evidence="3" id="KW-1185">Reference proteome</keyword>
<proteinExistence type="predicted"/>
<feature type="compositionally biased region" description="Basic and acidic residues" evidence="1">
    <location>
        <begin position="99"/>
        <end position="111"/>
    </location>
</feature>
<evidence type="ECO:0000313" key="3">
    <source>
        <dbReference type="Proteomes" id="UP001281761"/>
    </source>
</evidence>
<reference evidence="2 3" key="1">
    <citation type="journal article" date="2022" name="bioRxiv">
        <title>Genomics of Preaxostyla Flagellates Illuminates Evolutionary Transitions and the Path Towards Mitochondrial Loss.</title>
        <authorList>
            <person name="Novak L.V.F."/>
            <person name="Treitli S.C."/>
            <person name="Pyrih J."/>
            <person name="Halakuc P."/>
            <person name="Pipaliya S.V."/>
            <person name="Vacek V."/>
            <person name="Brzon O."/>
            <person name="Soukal P."/>
            <person name="Eme L."/>
            <person name="Dacks J.B."/>
            <person name="Karnkowska A."/>
            <person name="Elias M."/>
            <person name="Hampl V."/>
        </authorList>
    </citation>
    <scope>NUCLEOTIDE SEQUENCE [LARGE SCALE GENOMIC DNA]</scope>
    <source>
        <strain evidence="2">NAU3</strain>
        <tissue evidence="2">Gut</tissue>
    </source>
</reference>
<dbReference type="EMBL" id="JARBJD010000414">
    <property type="protein sequence ID" value="KAK2942343.1"/>
    <property type="molecule type" value="Genomic_DNA"/>
</dbReference>
<evidence type="ECO:0000256" key="1">
    <source>
        <dbReference type="SAM" id="MobiDB-lite"/>
    </source>
</evidence>
<protein>
    <submittedName>
        <fullName evidence="2">Uncharacterized protein</fullName>
    </submittedName>
</protein>
<dbReference type="Proteomes" id="UP001281761">
    <property type="component" value="Unassembled WGS sequence"/>
</dbReference>
<comment type="caution">
    <text evidence="2">The sequence shown here is derived from an EMBL/GenBank/DDBJ whole genome shotgun (WGS) entry which is preliminary data.</text>
</comment>
<name>A0ABQ9WSN6_9EUKA</name>
<feature type="compositionally biased region" description="Polar residues" evidence="1">
    <location>
        <begin position="116"/>
        <end position="133"/>
    </location>
</feature>
<accession>A0ABQ9WSN6</accession>